<feature type="transmembrane region" description="Helical" evidence="8">
    <location>
        <begin position="282"/>
        <end position="301"/>
    </location>
</feature>
<dbReference type="GO" id="GO:0005886">
    <property type="term" value="C:plasma membrane"/>
    <property type="evidence" value="ECO:0007669"/>
    <property type="project" value="UniProtKB-SubCell"/>
</dbReference>
<sequence>MGINTKGYSIRDRSFWTIVISLGGASVFVFAAMYSVQPLLPFFTEQFHISVSVASLSVSMTTLSVILGLIVLGFLSDRYGRVLFIHLSIVFTIIPFFFMPLTDSFSTIILLRFIQGFAIAGVPAAALAYLSEEIDQQSMGFATALYISCNALGGTIGRLMMGYVTEYFSWKMAFVSLAIMGCIVMVIVWWMLPKSKNFSVQQRTIQQDLQGFWFHLKNPQLLMLFGLGVILQLSFTGVWSFIPYYLTAPPFLLSLQSISFIFLAYGLGIIGSPIANALAGKVGLHTIRTFGVCLLTVGILFTLSKSLFIIVIGLCLACLGFFTAHALTSSLVSRLALYQKGSASSLYLVAYYLGVASGSTILSPVWSLFQWHGIVIITAFLPITYLFILNSLQKQQKRDVLKK</sequence>
<feature type="transmembrane region" description="Helical" evidence="8">
    <location>
        <begin position="47"/>
        <end position="75"/>
    </location>
</feature>
<dbReference type="Proteomes" id="UP000251431">
    <property type="component" value="Unassembled WGS sequence"/>
</dbReference>
<proteinExistence type="inferred from homology"/>
<feature type="transmembrane region" description="Helical" evidence="8">
    <location>
        <begin position="173"/>
        <end position="192"/>
    </location>
</feature>
<feature type="transmembrane region" description="Helical" evidence="8">
    <location>
        <begin position="108"/>
        <end position="130"/>
    </location>
</feature>
<comment type="similarity">
    <text evidence="2">Belongs to the major facilitator superfamily.</text>
</comment>
<keyword evidence="4" id="KW-1003">Cell membrane</keyword>
<feature type="transmembrane region" description="Helical" evidence="8">
    <location>
        <begin position="368"/>
        <end position="388"/>
    </location>
</feature>
<evidence type="ECO:0000313" key="11">
    <source>
        <dbReference type="Proteomes" id="UP000251431"/>
    </source>
</evidence>
<dbReference type="GO" id="GO:0022857">
    <property type="term" value="F:transmembrane transporter activity"/>
    <property type="evidence" value="ECO:0007669"/>
    <property type="project" value="InterPro"/>
</dbReference>
<dbReference type="PANTHER" id="PTHR43271">
    <property type="entry name" value="BLL2771 PROTEIN"/>
    <property type="match status" value="1"/>
</dbReference>
<keyword evidence="6 8" id="KW-1133">Transmembrane helix</keyword>
<protein>
    <submittedName>
        <fullName evidence="10">Major facilitator superfamily protein</fullName>
    </submittedName>
</protein>
<feature type="transmembrane region" description="Helical" evidence="8">
    <location>
        <begin position="344"/>
        <end position="362"/>
    </location>
</feature>
<evidence type="ECO:0000256" key="8">
    <source>
        <dbReference type="SAM" id="Phobius"/>
    </source>
</evidence>
<evidence type="ECO:0000256" key="3">
    <source>
        <dbReference type="ARBA" id="ARBA00022448"/>
    </source>
</evidence>
<dbReference type="Pfam" id="PF07690">
    <property type="entry name" value="MFS_1"/>
    <property type="match status" value="1"/>
</dbReference>
<evidence type="ECO:0000259" key="9">
    <source>
        <dbReference type="PROSITE" id="PS50850"/>
    </source>
</evidence>
<dbReference type="InterPro" id="IPR020846">
    <property type="entry name" value="MFS_dom"/>
</dbReference>
<feature type="domain" description="Major facilitator superfamily (MFS) profile" evidence="9">
    <location>
        <begin position="18"/>
        <end position="396"/>
    </location>
</feature>
<dbReference type="SUPFAM" id="SSF103473">
    <property type="entry name" value="MFS general substrate transporter"/>
    <property type="match status" value="1"/>
</dbReference>
<evidence type="ECO:0000256" key="5">
    <source>
        <dbReference type="ARBA" id="ARBA00022692"/>
    </source>
</evidence>
<name>A0A2X0Z0S4_9BACI</name>
<dbReference type="RefSeq" id="WP_048391132.1">
    <property type="nucleotide sequence ID" value="NZ_UAQE01000001.1"/>
</dbReference>
<organism evidence="10 11">
    <name type="scientific">Lysinibacillus capsici</name>
    <dbReference type="NCBI Taxonomy" id="2115968"/>
    <lineage>
        <taxon>Bacteria</taxon>
        <taxon>Bacillati</taxon>
        <taxon>Bacillota</taxon>
        <taxon>Bacilli</taxon>
        <taxon>Bacillales</taxon>
        <taxon>Bacillaceae</taxon>
        <taxon>Lysinibacillus</taxon>
    </lineage>
</organism>
<feature type="transmembrane region" description="Helical" evidence="8">
    <location>
        <begin position="251"/>
        <end position="270"/>
    </location>
</feature>
<evidence type="ECO:0000256" key="2">
    <source>
        <dbReference type="ARBA" id="ARBA00008335"/>
    </source>
</evidence>
<comment type="subcellular location">
    <subcellularLocation>
        <location evidence="1">Cell membrane</location>
        <topology evidence="1">Multi-pass membrane protein</topology>
    </subcellularLocation>
</comment>
<feature type="transmembrane region" description="Helical" evidence="8">
    <location>
        <begin position="15"/>
        <end position="35"/>
    </location>
</feature>
<accession>A0A2X0Z0S4</accession>
<gene>
    <name evidence="10" type="primary">ynfM_2</name>
    <name evidence="10" type="ORF">NCTC7582_00277</name>
</gene>
<reference evidence="10 11" key="1">
    <citation type="submission" date="2018-06" db="EMBL/GenBank/DDBJ databases">
        <authorList>
            <consortium name="Pathogen Informatics"/>
            <person name="Doyle S."/>
        </authorList>
    </citation>
    <scope>NUCLEOTIDE SEQUENCE [LARGE SCALE GENOMIC DNA]</scope>
    <source>
        <strain evidence="10 11">NCTC7582</strain>
    </source>
</reference>
<keyword evidence="3" id="KW-0813">Transport</keyword>
<feature type="transmembrane region" description="Helical" evidence="8">
    <location>
        <begin position="142"/>
        <end position="161"/>
    </location>
</feature>
<feature type="transmembrane region" description="Helical" evidence="8">
    <location>
        <begin position="221"/>
        <end position="245"/>
    </location>
</feature>
<dbReference type="EMBL" id="UAQE01000001">
    <property type="protein sequence ID" value="SPT95971.1"/>
    <property type="molecule type" value="Genomic_DNA"/>
</dbReference>
<evidence type="ECO:0000256" key="7">
    <source>
        <dbReference type="ARBA" id="ARBA00023136"/>
    </source>
</evidence>
<feature type="transmembrane region" description="Helical" evidence="8">
    <location>
        <begin position="82"/>
        <end position="102"/>
    </location>
</feature>
<evidence type="ECO:0000313" key="10">
    <source>
        <dbReference type="EMBL" id="SPT95971.1"/>
    </source>
</evidence>
<dbReference type="InterPro" id="IPR036259">
    <property type="entry name" value="MFS_trans_sf"/>
</dbReference>
<dbReference type="PROSITE" id="PS50850">
    <property type="entry name" value="MFS"/>
    <property type="match status" value="1"/>
</dbReference>
<dbReference type="AlphaFoldDB" id="A0A2X0Z0S4"/>
<keyword evidence="5 8" id="KW-0812">Transmembrane</keyword>
<dbReference type="CDD" id="cd17324">
    <property type="entry name" value="MFS_NepI_like"/>
    <property type="match status" value="1"/>
</dbReference>
<feature type="transmembrane region" description="Helical" evidence="8">
    <location>
        <begin position="307"/>
        <end position="332"/>
    </location>
</feature>
<dbReference type="InterPro" id="IPR011701">
    <property type="entry name" value="MFS"/>
</dbReference>
<evidence type="ECO:0000256" key="6">
    <source>
        <dbReference type="ARBA" id="ARBA00022989"/>
    </source>
</evidence>
<dbReference type="Gene3D" id="1.20.1250.20">
    <property type="entry name" value="MFS general substrate transporter like domains"/>
    <property type="match status" value="1"/>
</dbReference>
<evidence type="ECO:0000256" key="4">
    <source>
        <dbReference type="ARBA" id="ARBA00022475"/>
    </source>
</evidence>
<evidence type="ECO:0000256" key="1">
    <source>
        <dbReference type="ARBA" id="ARBA00004651"/>
    </source>
</evidence>
<keyword evidence="7 8" id="KW-0472">Membrane</keyword>
<dbReference type="PANTHER" id="PTHR43271:SF1">
    <property type="entry name" value="INNER MEMBRANE TRANSPORT PROTEIN YNFM"/>
    <property type="match status" value="1"/>
</dbReference>